<keyword evidence="1" id="KW-0378">Hydrolase</keyword>
<accession>A0A4U5NBY3</accession>
<feature type="compositionally biased region" description="Basic and acidic residues" evidence="2">
    <location>
        <begin position="96"/>
        <end position="110"/>
    </location>
</feature>
<protein>
    <recommendedName>
        <fullName evidence="3">OTU domain-containing protein</fullName>
    </recommendedName>
</protein>
<evidence type="ECO:0000313" key="4">
    <source>
        <dbReference type="EMBL" id="TKR79983.1"/>
    </source>
</evidence>
<dbReference type="InterPro" id="IPR003323">
    <property type="entry name" value="OTU_dom"/>
</dbReference>
<dbReference type="STRING" id="34508.A0A4U5NBY3"/>
<feature type="region of interest" description="Disordered" evidence="2">
    <location>
        <begin position="32"/>
        <end position="61"/>
    </location>
</feature>
<feature type="region of interest" description="Disordered" evidence="2">
    <location>
        <begin position="76"/>
        <end position="129"/>
    </location>
</feature>
<sequence>MTLSCSEDAASEPCNGAVLVGTPESLEEVHARHRKEKKELQGKITAMKRAVPKGNNKQKKQIAEDIARLEAQLKERHDREVAVAESSNNDEAEAVEEVKKETVEPEERAAPKMSKAQKRREKKLEEEKRKDAIAKEARIDALTAPGTRETQAISRVLSSRNLQIREIKPDGDCLYNALSHQLSGSSSGQKLRELACEFITEHKSDFLPFLTTVDGDIVEDGEPFEDYCFKVRQPSSQGGVWGGEAELRAISEALKRKIEVIHADGRVTVFGEDHEGTDSLVVSYHQHAYRLGEHYNSTEPLRNSEDSDC</sequence>
<dbReference type="InterPro" id="IPR038765">
    <property type="entry name" value="Papain-like_cys_pep_sf"/>
</dbReference>
<feature type="domain" description="OTU" evidence="3">
    <location>
        <begin position="162"/>
        <end position="301"/>
    </location>
</feature>
<dbReference type="Pfam" id="PF02338">
    <property type="entry name" value="OTU"/>
    <property type="match status" value="1"/>
</dbReference>
<dbReference type="PROSITE" id="PS50802">
    <property type="entry name" value="OTU"/>
    <property type="match status" value="1"/>
</dbReference>
<dbReference type="PANTHER" id="PTHR12419:SF10">
    <property type="entry name" value="DEUBIQUITINASE OTUD6B"/>
    <property type="match status" value="1"/>
</dbReference>
<comment type="caution">
    <text evidence="4">The sequence shown here is derived from an EMBL/GenBank/DDBJ whole genome shotgun (WGS) entry which is preliminary data.</text>
</comment>
<organism evidence="4 5">
    <name type="scientific">Steinernema carpocapsae</name>
    <name type="common">Entomopathogenic nematode</name>
    <dbReference type="NCBI Taxonomy" id="34508"/>
    <lineage>
        <taxon>Eukaryota</taxon>
        <taxon>Metazoa</taxon>
        <taxon>Ecdysozoa</taxon>
        <taxon>Nematoda</taxon>
        <taxon>Chromadorea</taxon>
        <taxon>Rhabditida</taxon>
        <taxon>Tylenchina</taxon>
        <taxon>Panagrolaimomorpha</taxon>
        <taxon>Strongyloidoidea</taxon>
        <taxon>Steinernematidae</taxon>
        <taxon>Steinernema</taxon>
    </lineage>
</organism>
<dbReference type="GO" id="GO:0004843">
    <property type="term" value="F:cysteine-type deubiquitinase activity"/>
    <property type="evidence" value="ECO:0007669"/>
    <property type="project" value="TreeGrafter"/>
</dbReference>
<dbReference type="InterPro" id="IPR049772">
    <property type="entry name" value="OTU_OTUD6"/>
</dbReference>
<keyword evidence="5" id="KW-1185">Reference proteome</keyword>
<dbReference type="CDD" id="cd22761">
    <property type="entry name" value="OTU_OTUD6"/>
    <property type="match status" value="1"/>
</dbReference>
<gene>
    <name evidence="4" type="ORF">L596_014123</name>
</gene>
<reference evidence="4 5" key="1">
    <citation type="journal article" date="2015" name="Genome Biol.">
        <title>Comparative genomics of Steinernema reveals deeply conserved gene regulatory networks.</title>
        <authorList>
            <person name="Dillman A.R."/>
            <person name="Macchietto M."/>
            <person name="Porter C.F."/>
            <person name="Rogers A."/>
            <person name="Williams B."/>
            <person name="Antoshechkin I."/>
            <person name="Lee M.M."/>
            <person name="Goodwin Z."/>
            <person name="Lu X."/>
            <person name="Lewis E.E."/>
            <person name="Goodrich-Blair H."/>
            <person name="Stock S.P."/>
            <person name="Adams B.J."/>
            <person name="Sternberg P.W."/>
            <person name="Mortazavi A."/>
        </authorList>
    </citation>
    <scope>NUCLEOTIDE SEQUENCE [LARGE SCALE GENOMIC DNA]</scope>
    <source>
        <strain evidence="4 5">ALL</strain>
    </source>
</reference>
<dbReference type="GO" id="GO:0016579">
    <property type="term" value="P:protein deubiquitination"/>
    <property type="evidence" value="ECO:0007669"/>
    <property type="project" value="TreeGrafter"/>
</dbReference>
<dbReference type="SUPFAM" id="SSF54001">
    <property type="entry name" value="Cysteine proteinases"/>
    <property type="match status" value="1"/>
</dbReference>
<name>A0A4U5NBY3_STECR</name>
<dbReference type="OrthoDB" id="415023at2759"/>
<evidence type="ECO:0000256" key="2">
    <source>
        <dbReference type="SAM" id="MobiDB-lite"/>
    </source>
</evidence>
<evidence type="ECO:0000259" key="3">
    <source>
        <dbReference type="PROSITE" id="PS50802"/>
    </source>
</evidence>
<dbReference type="Gene3D" id="3.90.70.80">
    <property type="match status" value="1"/>
</dbReference>
<dbReference type="PANTHER" id="PTHR12419">
    <property type="entry name" value="OTU DOMAIN CONTAINING PROTEIN"/>
    <property type="match status" value="1"/>
</dbReference>
<evidence type="ECO:0000313" key="5">
    <source>
        <dbReference type="Proteomes" id="UP000298663"/>
    </source>
</evidence>
<dbReference type="Proteomes" id="UP000298663">
    <property type="component" value="Unassembled WGS sequence"/>
</dbReference>
<dbReference type="EMBL" id="AZBU02000004">
    <property type="protein sequence ID" value="TKR79983.1"/>
    <property type="molecule type" value="Genomic_DNA"/>
</dbReference>
<proteinExistence type="predicted"/>
<dbReference type="InterPro" id="IPR050704">
    <property type="entry name" value="Peptidase_C85-like"/>
</dbReference>
<dbReference type="AlphaFoldDB" id="A0A4U5NBY3"/>
<evidence type="ECO:0000256" key="1">
    <source>
        <dbReference type="ARBA" id="ARBA00022801"/>
    </source>
</evidence>
<reference evidence="4 5" key="2">
    <citation type="journal article" date="2019" name="G3 (Bethesda)">
        <title>Hybrid Assembly of the Genome of the Entomopathogenic Nematode Steinernema carpocapsae Identifies the X-Chromosome.</title>
        <authorList>
            <person name="Serra L."/>
            <person name="Macchietto M."/>
            <person name="Macias-Munoz A."/>
            <person name="McGill C.J."/>
            <person name="Rodriguez I.M."/>
            <person name="Rodriguez B."/>
            <person name="Murad R."/>
            <person name="Mortazavi A."/>
        </authorList>
    </citation>
    <scope>NUCLEOTIDE SEQUENCE [LARGE SCALE GENOMIC DNA]</scope>
    <source>
        <strain evidence="4 5">ALL</strain>
    </source>
</reference>